<dbReference type="PANTHER" id="PTHR43647:SF2">
    <property type="entry name" value="DEHYDROGENASE"/>
    <property type="match status" value="1"/>
</dbReference>
<dbReference type="GO" id="GO:0000253">
    <property type="term" value="F:3-beta-hydroxysteroid 3-dehydrogenase (NADP+) activity"/>
    <property type="evidence" value="ECO:0007669"/>
    <property type="project" value="UniProtKB-EC"/>
</dbReference>
<dbReference type="GO" id="GO:0005741">
    <property type="term" value="C:mitochondrial outer membrane"/>
    <property type="evidence" value="ECO:0007669"/>
    <property type="project" value="TreeGrafter"/>
</dbReference>
<keyword evidence="4" id="KW-1185">Reference proteome</keyword>
<name>A0A2J6T298_9HELO</name>
<dbReference type="Gene3D" id="3.40.50.720">
    <property type="entry name" value="NAD(P)-binding Rossmann-like Domain"/>
    <property type="match status" value="1"/>
</dbReference>
<dbReference type="GO" id="GO:0005789">
    <property type="term" value="C:endoplasmic reticulum membrane"/>
    <property type="evidence" value="ECO:0007669"/>
    <property type="project" value="TreeGrafter"/>
</dbReference>
<dbReference type="EC" id="1.1.1.270" evidence="2"/>
<reference evidence="3 4" key="1">
    <citation type="submission" date="2016-04" db="EMBL/GenBank/DDBJ databases">
        <title>A degradative enzymes factory behind the ericoid mycorrhizal symbiosis.</title>
        <authorList>
            <consortium name="DOE Joint Genome Institute"/>
            <person name="Martino E."/>
            <person name="Morin E."/>
            <person name="Grelet G."/>
            <person name="Kuo A."/>
            <person name="Kohler A."/>
            <person name="Daghino S."/>
            <person name="Barry K."/>
            <person name="Choi C."/>
            <person name="Cichocki N."/>
            <person name="Clum A."/>
            <person name="Copeland A."/>
            <person name="Hainaut M."/>
            <person name="Haridas S."/>
            <person name="Labutti K."/>
            <person name="Lindquist E."/>
            <person name="Lipzen A."/>
            <person name="Khouja H.-R."/>
            <person name="Murat C."/>
            <person name="Ohm R."/>
            <person name="Olson A."/>
            <person name="Spatafora J."/>
            <person name="Veneault-Fourrey C."/>
            <person name="Henrissat B."/>
            <person name="Grigoriev I."/>
            <person name="Martin F."/>
            <person name="Perotto S."/>
        </authorList>
    </citation>
    <scope>NUCLEOTIDE SEQUENCE [LARGE SCALE GENOMIC DNA]</scope>
    <source>
        <strain evidence="3 4">E</strain>
    </source>
</reference>
<dbReference type="PANTHER" id="PTHR43647">
    <property type="entry name" value="DEHYDROGENASE"/>
    <property type="match status" value="1"/>
</dbReference>
<dbReference type="GO" id="GO:0005811">
    <property type="term" value="C:lipid droplet"/>
    <property type="evidence" value="ECO:0007669"/>
    <property type="project" value="TreeGrafter"/>
</dbReference>
<evidence type="ECO:0000313" key="3">
    <source>
        <dbReference type="EMBL" id="PMD57139.1"/>
    </source>
</evidence>
<protein>
    <recommendedName>
        <fullName evidence="2">3beta-hydroxysteroid 3-dehydrogenase</fullName>
        <ecNumber evidence="2">1.1.1.270</ecNumber>
    </recommendedName>
</protein>
<dbReference type="STRING" id="1095630.A0A2J6T298"/>
<dbReference type="GeneID" id="36581046"/>
<evidence type="ECO:0000256" key="1">
    <source>
        <dbReference type="ARBA" id="ARBA00023589"/>
    </source>
</evidence>
<dbReference type="Pfam" id="PF00106">
    <property type="entry name" value="adh_short"/>
    <property type="match status" value="1"/>
</dbReference>
<dbReference type="InterPro" id="IPR002347">
    <property type="entry name" value="SDR_fam"/>
</dbReference>
<accession>A0A2J6T298</accession>
<dbReference type="Proteomes" id="UP000235371">
    <property type="component" value="Unassembled WGS sequence"/>
</dbReference>
<dbReference type="EMBL" id="KZ613847">
    <property type="protein sequence ID" value="PMD57139.1"/>
    <property type="molecule type" value="Genomic_DNA"/>
</dbReference>
<dbReference type="OrthoDB" id="191139at2759"/>
<dbReference type="SUPFAM" id="SSF51735">
    <property type="entry name" value="NAD(P)-binding Rossmann-fold domains"/>
    <property type="match status" value="1"/>
</dbReference>
<comment type="pathway">
    <text evidence="1">Steroid biosynthesis; zymosterol biosynthesis; zymosterol from lanosterol: step 5/6.</text>
</comment>
<proteinExistence type="predicted"/>
<organism evidence="3 4">
    <name type="scientific">Hyaloscypha bicolor E</name>
    <dbReference type="NCBI Taxonomy" id="1095630"/>
    <lineage>
        <taxon>Eukaryota</taxon>
        <taxon>Fungi</taxon>
        <taxon>Dikarya</taxon>
        <taxon>Ascomycota</taxon>
        <taxon>Pezizomycotina</taxon>
        <taxon>Leotiomycetes</taxon>
        <taxon>Helotiales</taxon>
        <taxon>Hyaloscyphaceae</taxon>
        <taxon>Hyaloscypha</taxon>
        <taxon>Hyaloscypha bicolor</taxon>
    </lineage>
</organism>
<dbReference type="AlphaFoldDB" id="A0A2J6T298"/>
<evidence type="ECO:0000256" key="2">
    <source>
        <dbReference type="ARBA" id="ARBA00023621"/>
    </source>
</evidence>
<dbReference type="InterPro" id="IPR051593">
    <property type="entry name" value="Ergosterol_Biosynth_ERG27"/>
</dbReference>
<evidence type="ECO:0000313" key="4">
    <source>
        <dbReference type="Proteomes" id="UP000235371"/>
    </source>
</evidence>
<dbReference type="InterPro" id="IPR036291">
    <property type="entry name" value="NAD(P)-bd_dom_sf"/>
</dbReference>
<sequence length="324" mass="35088">MAPQSTIIITGGTGSLGSSLARALETSYPGRFHLLLTCRNPDDEHAKTISTFLESKKGSFALEKLDLSDLDGVRTFVGDVKARVASGELKGLVGGGLVNCAANQTFFKGQKWKDVMYTVNCLAPALLMRGLLGVMLEGEGSTVVNVGSGAYEIGRCDYFEGKEESEGKEGEKVGFLEGMKRYGSCKLVTMMVGFAFQRRLYTVYPENKVHIINLDPGSMNAGGRLLGSERHWVFPILYGILGVTGPLLRLVRKDAINPPSVPAKAIADLFGSPKESEGRVWKTGKYFILDDEKKPNALSLNDGKQDEVWKNVGRDTGLGDGLKV</sequence>
<dbReference type="InParanoid" id="A0A2J6T298"/>
<gene>
    <name evidence="3" type="ORF">K444DRAFT_47913</name>
</gene>
<dbReference type="RefSeq" id="XP_024734043.1">
    <property type="nucleotide sequence ID" value="XM_024872966.1"/>
</dbReference>